<evidence type="ECO:0000313" key="3">
    <source>
        <dbReference type="Proteomes" id="UP000645966"/>
    </source>
</evidence>
<comment type="caution">
    <text evidence="2">The sequence shown here is derived from an EMBL/GenBank/DDBJ whole genome shotgun (WGS) entry which is preliminary data.</text>
</comment>
<reference evidence="2" key="1">
    <citation type="submission" date="2020-12" db="EMBL/GenBank/DDBJ databases">
        <title>Genome public.</title>
        <authorList>
            <person name="Sun Q."/>
        </authorList>
    </citation>
    <scope>NUCLEOTIDE SEQUENCE</scope>
    <source>
        <strain evidence="2">CCM 8863</strain>
    </source>
</reference>
<accession>A0A934HWS2</accession>
<protein>
    <submittedName>
        <fullName evidence="2">Uncharacterized protein</fullName>
    </submittedName>
</protein>
<dbReference type="AlphaFoldDB" id="A0A934HWS2"/>
<proteinExistence type="predicted"/>
<feature type="region of interest" description="Disordered" evidence="1">
    <location>
        <begin position="1"/>
        <end position="42"/>
    </location>
</feature>
<evidence type="ECO:0000313" key="2">
    <source>
        <dbReference type="EMBL" id="MBI8988363.1"/>
    </source>
</evidence>
<dbReference type="RefSeq" id="WP_198737410.1">
    <property type="nucleotide sequence ID" value="NZ_JAEIOS010000009.1"/>
</dbReference>
<name>A0A934HWS2_9CORY</name>
<sequence>MFTPKKPAVISRRRSTIPEARPRGTRDELGSGPGTVPMIESSDATVRNRFAPQLAVVHSMMRHPRSLARPSATWRPPSAAIPELGRYPRMKVTLQRYLVGEPVRTRLLAEGIARSPAYLVTLRLTSPTGERIEPALAEAWATAIAGPDSGDCVLELTGEPAPTFCWLVERSFLPIPAPDRIFDGHPYAA</sequence>
<evidence type="ECO:0000256" key="1">
    <source>
        <dbReference type="SAM" id="MobiDB-lite"/>
    </source>
</evidence>
<dbReference type="EMBL" id="JAEIOS010000009">
    <property type="protein sequence ID" value="MBI8988363.1"/>
    <property type="molecule type" value="Genomic_DNA"/>
</dbReference>
<organism evidence="2 3">
    <name type="scientific">Corynebacterium meridianum</name>
    <dbReference type="NCBI Taxonomy" id="2765363"/>
    <lineage>
        <taxon>Bacteria</taxon>
        <taxon>Bacillati</taxon>
        <taxon>Actinomycetota</taxon>
        <taxon>Actinomycetes</taxon>
        <taxon>Mycobacteriales</taxon>
        <taxon>Corynebacteriaceae</taxon>
        <taxon>Corynebacterium</taxon>
    </lineage>
</organism>
<gene>
    <name evidence="2" type="ORF">JDV75_01095</name>
</gene>
<keyword evidence="3" id="KW-1185">Reference proteome</keyword>
<feature type="compositionally biased region" description="Basic and acidic residues" evidence="1">
    <location>
        <begin position="20"/>
        <end position="29"/>
    </location>
</feature>
<dbReference type="Proteomes" id="UP000645966">
    <property type="component" value="Unassembled WGS sequence"/>
</dbReference>